<accession>A0AA38G6A9</accession>
<keyword evidence="2" id="KW-1185">Reference proteome</keyword>
<gene>
    <name evidence="1" type="ORF">KI387_019315</name>
</gene>
<dbReference type="OMA" id="NDYDHEL"/>
<evidence type="ECO:0000313" key="2">
    <source>
        <dbReference type="Proteomes" id="UP000824469"/>
    </source>
</evidence>
<comment type="caution">
    <text evidence="1">The sequence shown here is derived from an EMBL/GenBank/DDBJ whole genome shotgun (WGS) entry which is preliminary data.</text>
</comment>
<dbReference type="EMBL" id="JAHRHJ020000004">
    <property type="protein sequence ID" value="KAH9317546.1"/>
    <property type="molecule type" value="Genomic_DNA"/>
</dbReference>
<dbReference type="Proteomes" id="UP000824469">
    <property type="component" value="Unassembled WGS sequence"/>
</dbReference>
<sequence>MDAGVRTLTVLKTFEPFGLTVEASDNGDGKPNEGVYKYVLFDSQLIRANEDIISASSNDCDHELFIRGKHLVWSSGCQVLKRYSAPSTIIM</sequence>
<feature type="non-terminal residue" evidence="1">
    <location>
        <position position="91"/>
    </location>
</feature>
<organism evidence="1 2">
    <name type="scientific">Taxus chinensis</name>
    <name type="common">Chinese yew</name>
    <name type="synonym">Taxus wallichiana var. chinensis</name>
    <dbReference type="NCBI Taxonomy" id="29808"/>
    <lineage>
        <taxon>Eukaryota</taxon>
        <taxon>Viridiplantae</taxon>
        <taxon>Streptophyta</taxon>
        <taxon>Embryophyta</taxon>
        <taxon>Tracheophyta</taxon>
        <taxon>Spermatophyta</taxon>
        <taxon>Pinopsida</taxon>
        <taxon>Pinidae</taxon>
        <taxon>Conifers II</taxon>
        <taxon>Cupressales</taxon>
        <taxon>Taxaceae</taxon>
        <taxon>Taxus</taxon>
    </lineage>
</organism>
<name>A0AA38G6A9_TAXCH</name>
<protein>
    <submittedName>
        <fullName evidence="1">Uncharacterized protein</fullName>
    </submittedName>
</protein>
<reference evidence="1 2" key="1">
    <citation type="journal article" date="2021" name="Nat. Plants">
        <title>The Taxus genome provides insights into paclitaxel biosynthesis.</title>
        <authorList>
            <person name="Xiong X."/>
            <person name="Gou J."/>
            <person name="Liao Q."/>
            <person name="Li Y."/>
            <person name="Zhou Q."/>
            <person name="Bi G."/>
            <person name="Li C."/>
            <person name="Du R."/>
            <person name="Wang X."/>
            <person name="Sun T."/>
            <person name="Guo L."/>
            <person name="Liang H."/>
            <person name="Lu P."/>
            <person name="Wu Y."/>
            <person name="Zhang Z."/>
            <person name="Ro D.K."/>
            <person name="Shang Y."/>
            <person name="Huang S."/>
            <person name="Yan J."/>
        </authorList>
    </citation>
    <scope>NUCLEOTIDE SEQUENCE [LARGE SCALE GENOMIC DNA]</scope>
    <source>
        <strain evidence="1">Ta-2019</strain>
    </source>
</reference>
<evidence type="ECO:0000313" key="1">
    <source>
        <dbReference type="EMBL" id="KAH9317546.1"/>
    </source>
</evidence>
<proteinExistence type="predicted"/>
<dbReference type="AlphaFoldDB" id="A0AA38G6A9"/>